<dbReference type="Gene3D" id="1.25.10.10">
    <property type="entry name" value="Leucine-rich Repeat Variant"/>
    <property type="match status" value="1"/>
</dbReference>
<dbReference type="SUPFAM" id="SSF48371">
    <property type="entry name" value="ARM repeat"/>
    <property type="match status" value="1"/>
</dbReference>
<feature type="compositionally biased region" description="Polar residues" evidence="1">
    <location>
        <begin position="1"/>
        <end position="29"/>
    </location>
</feature>
<name>A0AAW2YKL8_9EUKA</name>
<dbReference type="Proteomes" id="UP001431209">
    <property type="component" value="Unassembled WGS sequence"/>
</dbReference>
<dbReference type="AlphaFoldDB" id="A0AAW2YKL8"/>
<reference evidence="2 3" key="1">
    <citation type="submission" date="2024-03" db="EMBL/GenBank/DDBJ databases">
        <title>The Acrasis kona genome and developmental transcriptomes reveal deep origins of eukaryotic multicellular pathways.</title>
        <authorList>
            <person name="Sheikh S."/>
            <person name="Fu C.-J."/>
            <person name="Brown M.W."/>
            <person name="Baldauf S.L."/>
        </authorList>
    </citation>
    <scope>NUCLEOTIDE SEQUENCE [LARGE SCALE GENOMIC DNA]</scope>
    <source>
        <strain evidence="2 3">ATCC MYA-3509</strain>
    </source>
</reference>
<keyword evidence="3" id="KW-1185">Reference proteome</keyword>
<dbReference type="InterPro" id="IPR016024">
    <property type="entry name" value="ARM-type_fold"/>
</dbReference>
<comment type="caution">
    <text evidence="2">The sequence shown here is derived from an EMBL/GenBank/DDBJ whole genome shotgun (WGS) entry which is preliminary data.</text>
</comment>
<evidence type="ECO:0000313" key="2">
    <source>
        <dbReference type="EMBL" id="KAL0477564.1"/>
    </source>
</evidence>
<dbReference type="EMBL" id="JAOPGA020000192">
    <property type="protein sequence ID" value="KAL0477564.1"/>
    <property type="molecule type" value="Genomic_DNA"/>
</dbReference>
<evidence type="ECO:0000313" key="3">
    <source>
        <dbReference type="Proteomes" id="UP001431209"/>
    </source>
</evidence>
<proteinExistence type="predicted"/>
<organism evidence="2 3">
    <name type="scientific">Acrasis kona</name>
    <dbReference type="NCBI Taxonomy" id="1008807"/>
    <lineage>
        <taxon>Eukaryota</taxon>
        <taxon>Discoba</taxon>
        <taxon>Heterolobosea</taxon>
        <taxon>Tetramitia</taxon>
        <taxon>Eutetramitia</taxon>
        <taxon>Acrasidae</taxon>
        <taxon>Acrasis</taxon>
    </lineage>
</organism>
<feature type="region of interest" description="Disordered" evidence="1">
    <location>
        <begin position="1"/>
        <end position="83"/>
    </location>
</feature>
<gene>
    <name evidence="2" type="ORF">AKO1_005508</name>
</gene>
<feature type="region of interest" description="Disordered" evidence="1">
    <location>
        <begin position="286"/>
        <end position="315"/>
    </location>
</feature>
<protein>
    <submittedName>
        <fullName evidence="2">Uncharacterized protein</fullName>
    </submittedName>
</protein>
<dbReference type="InterPro" id="IPR011989">
    <property type="entry name" value="ARM-like"/>
</dbReference>
<evidence type="ECO:0000256" key="1">
    <source>
        <dbReference type="SAM" id="MobiDB-lite"/>
    </source>
</evidence>
<accession>A0AAW2YKL8</accession>
<feature type="compositionally biased region" description="Polar residues" evidence="1">
    <location>
        <begin position="288"/>
        <end position="298"/>
    </location>
</feature>
<feature type="compositionally biased region" description="Low complexity" evidence="1">
    <location>
        <begin position="35"/>
        <end position="44"/>
    </location>
</feature>
<sequence>MSDQQDSTENLPSANQKPNVGSPNNTSTTSEDRVSTGSSSPASSVYNTPLSKRSLNSSIQSSSVKFTPQSATPRSGFTLPDQTPSVIKSEVRSLLKKLDSQTEDVKAAEDLHQLCLFASNRSNSLDTGILSALSIALKTKPDRVKETVARTLQLFAQDGGEPCIQLKRLNMCNSSVEILSKTDDPNVQAPVVGFIYWLLQNPACKKEFIDMGADSYLKELNNKTKDPLLTKFLNYSLSSMSVKSKSREEMMQELLNGPNKATEDSGVNNSIGIETPSPRHFYNLFKTPLTQSRSPTSSKKLDFSTPLRKSPEKLQ</sequence>
<feature type="compositionally biased region" description="Polar residues" evidence="1">
    <location>
        <begin position="45"/>
        <end position="83"/>
    </location>
</feature>